<reference evidence="7 8" key="1">
    <citation type="submission" date="2017-08" db="EMBL/GenBank/DDBJ databases">
        <title>USMARCv1.0.</title>
        <authorList>
            <person name="Hannum G.I."/>
            <person name="Koren S."/>
            <person name="Schroeder S.G."/>
            <person name="Chin S.C."/>
            <person name="Nonneman D.J."/>
            <person name="Becker S.A."/>
            <person name="Rosen B.D."/>
            <person name="Bickhart D.M."/>
            <person name="Putnam N.H."/>
            <person name="Green R.E."/>
            <person name="Tuggle C.K."/>
            <person name="Liu H."/>
            <person name="Rohrer G.A."/>
            <person name="Warr A."/>
            <person name="Hall R."/>
            <person name="Kim K."/>
            <person name="Hume D.A."/>
            <person name="Talbot R."/>
            <person name="Chow W."/>
            <person name="Howe K."/>
            <person name="Schwartz A.S."/>
            <person name="Watson M."/>
            <person name="Archibald A.L."/>
            <person name="Phillippy A.M."/>
            <person name="Smith T.P.L."/>
        </authorList>
    </citation>
    <scope>NUCLEOTIDE SEQUENCE [LARGE SCALE GENOMIC DNA]</scope>
</reference>
<evidence type="ECO:0000313" key="7">
    <source>
        <dbReference type="Ensembl" id="ENSSSCP00070017527.1"/>
    </source>
</evidence>
<dbReference type="Pfam" id="PF00827">
    <property type="entry name" value="Ribosomal_L15e"/>
    <property type="match status" value="1"/>
</dbReference>
<keyword evidence="2 6" id="KW-0689">Ribosomal protein</keyword>
<name>A0A4X1TKX5_PIG</name>
<proteinExistence type="inferred from homology"/>
<dbReference type="InterPro" id="IPR024794">
    <property type="entry name" value="Rbsml_eL15_core_dom_sf"/>
</dbReference>
<dbReference type="SUPFAM" id="SSF54189">
    <property type="entry name" value="Ribosomal proteins S24e, L23 and L15e"/>
    <property type="match status" value="1"/>
</dbReference>
<sequence length="143" mass="16061">MGASKYIQQLWGKKPPDVICFLLWVHRWQYRQLSELHEAPCSTLPNNARRLGYKAKPGYVIYRRRVRCSGHKGPVPRGAPTASLSTVVKLDATVGSLTLPSLIHSIKLSEEILACSGIAKPVHKHREMRGLTWQVCTEGQPHI</sequence>
<dbReference type="PANTHER" id="PTHR11847:SF4">
    <property type="entry name" value="LARGE RIBOSOMAL SUBUNIT PROTEIN EL15"/>
    <property type="match status" value="1"/>
</dbReference>
<evidence type="ECO:0000256" key="6">
    <source>
        <dbReference type="RuleBase" id="RU000663"/>
    </source>
</evidence>
<dbReference type="Ensembl" id="ENSSSCT00070021204.1">
    <property type="protein sequence ID" value="ENSSSCP00070017527.1"/>
    <property type="gene ID" value="ENSSSCG00070010933.1"/>
</dbReference>
<dbReference type="InterPro" id="IPR000439">
    <property type="entry name" value="Ribosomal_eL15"/>
</dbReference>
<protein>
    <recommendedName>
        <fullName evidence="6">Ribosomal protein L15</fullName>
    </recommendedName>
</protein>
<reference evidence="7" key="2">
    <citation type="submission" date="2025-08" db="UniProtKB">
        <authorList>
            <consortium name="Ensembl"/>
        </authorList>
    </citation>
    <scope>IDENTIFICATION</scope>
</reference>
<evidence type="ECO:0000256" key="1">
    <source>
        <dbReference type="ARBA" id="ARBA00006857"/>
    </source>
</evidence>
<dbReference type="GO" id="GO:0044391">
    <property type="term" value="C:ribosomal subunit"/>
    <property type="evidence" value="ECO:0007669"/>
    <property type="project" value="UniProtKB-ARBA"/>
</dbReference>
<dbReference type="Gene3D" id="3.40.1120.10">
    <property type="entry name" value="Ribosomal protein l15e"/>
    <property type="match status" value="1"/>
</dbReference>
<evidence type="ECO:0000256" key="4">
    <source>
        <dbReference type="ARBA" id="ARBA00034092"/>
    </source>
</evidence>
<dbReference type="GO" id="GO:0006412">
    <property type="term" value="P:translation"/>
    <property type="evidence" value="ECO:0007669"/>
    <property type="project" value="InterPro"/>
</dbReference>
<evidence type="ECO:0000256" key="5">
    <source>
        <dbReference type="ARBA" id="ARBA00046623"/>
    </source>
</evidence>
<accession>A0A4X1TKX5</accession>
<dbReference type="PANTHER" id="PTHR11847">
    <property type="entry name" value="RIBOSOMAL PROTEIN L15"/>
    <property type="match status" value="1"/>
</dbReference>
<evidence type="ECO:0000256" key="2">
    <source>
        <dbReference type="ARBA" id="ARBA00022980"/>
    </source>
</evidence>
<keyword evidence="3 6" id="KW-0687">Ribonucleoprotein</keyword>
<evidence type="ECO:0000256" key="3">
    <source>
        <dbReference type="ARBA" id="ARBA00023274"/>
    </source>
</evidence>
<comment type="similarity">
    <text evidence="1 6">Belongs to the eukaryotic ribosomal protein eL15 family.</text>
</comment>
<comment type="subunit">
    <text evidence="5">Component of the large ribosomal subunit. Interacts with IFIT1 (via TPR repeats 1-4).</text>
</comment>
<dbReference type="Proteomes" id="UP000314985">
    <property type="component" value="Chromosome 13"/>
</dbReference>
<dbReference type="GO" id="GO:0003735">
    <property type="term" value="F:structural constituent of ribosome"/>
    <property type="evidence" value="ECO:0007669"/>
    <property type="project" value="InterPro"/>
</dbReference>
<evidence type="ECO:0000313" key="8">
    <source>
        <dbReference type="Proteomes" id="UP000314985"/>
    </source>
</evidence>
<dbReference type="AlphaFoldDB" id="A0A4X1TKX5"/>
<comment type="function">
    <text evidence="4">Component of the large ribosomal subunit. The ribosome is a large ribonucleoprotein complex responsible for the synthesis of proteins in the cell.</text>
</comment>
<dbReference type="SMART" id="SM01384">
    <property type="entry name" value="Ribosomal_L15e"/>
    <property type="match status" value="1"/>
</dbReference>
<organism evidence="7 8">
    <name type="scientific">Sus scrofa</name>
    <name type="common">Pig</name>
    <dbReference type="NCBI Taxonomy" id="9823"/>
    <lineage>
        <taxon>Eukaryota</taxon>
        <taxon>Metazoa</taxon>
        <taxon>Chordata</taxon>
        <taxon>Craniata</taxon>
        <taxon>Vertebrata</taxon>
        <taxon>Euteleostomi</taxon>
        <taxon>Mammalia</taxon>
        <taxon>Eutheria</taxon>
        <taxon>Laurasiatheria</taxon>
        <taxon>Artiodactyla</taxon>
        <taxon>Suina</taxon>
        <taxon>Suidae</taxon>
        <taxon>Sus</taxon>
    </lineage>
</organism>
<dbReference type="InterPro" id="IPR012678">
    <property type="entry name" value="Ribosomal_uL23/eL15/eS24_sf"/>
</dbReference>